<keyword evidence="6" id="KW-0472">Membrane</keyword>
<sequence>MYHAFKYVYEHYIDKYDWFMRIDCGTCVVMENLRILFLDKDPNEHYYSGFNLTYKLSRLPKDFQYPRGRSYIKSSKTFSPLVTKGLGNKKYCKIRMIVLKT</sequence>
<dbReference type="Proteomes" id="UP000035680">
    <property type="component" value="Unassembled WGS sequence"/>
</dbReference>
<comment type="subcellular location">
    <subcellularLocation>
        <location evidence="1">Membrane</location>
        <topology evidence="1">Single-pass type II membrane protein</topology>
    </subcellularLocation>
</comment>
<evidence type="ECO:0000256" key="3">
    <source>
        <dbReference type="ARBA" id="ARBA00022692"/>
    </source>
</evidence>
<reference evidence="8" key="2">
    <citation type="submission" date="2015-08" db="UniProtKB">
        <authorList>
            <consortium name="WormBaseParasite"/>
        </authorList>
    </citation>
    <scope>IDENTIFICATION</scope>
</reference>
<comment type="similarity">
    <text evidence="2">Belongs to the glycosyltransferase 31 family. Beta3-Gal-T subfamily.</text>
</comment>
<dbReference type="STRING" id="75913.A0A0K0FPA0"/>
<evidence type="ECO:0000256" key="1">
    <source>
        <dbReference type="ARBA" id="ARBA00004606"/>
    </source>
</evidence>
<evidence type="ECO:0000313" key="8">
    <source>
        <dbReference type="WBParaSite" id="SVE_1095400.1"/>
    </source>
</evidence>
<dbReference type="GO" id="GO:0016020">
    <property type="term" value="C:membrane"/>
    <property type="evidence" value="ECO:0007669"/>
    <property type="project" value="UniProtKB-SubCell"/>
</dbReference>
<keyword evidence="4" id="KW-0735">Signal-anchor</keyword>
<organism evidence="7 8">
    <name type="scientific">Strongyloides venezuelensis</name>
    <name type="common">Threadworm</name>
    <dbReference type="NCBI Taxonomy" id="75913"/>
    <lineage>
        <taxon>Eukaryota</taxon>
        <taxon>Metazoa</taxon>
        <taxon>Ecdysozoa</taxon>
        <taxon>Nematoda</taxon>
        <taxon>Chromadorea</taxon>
        <taxon>Rhabditida</taxon>
        <taxon>Tylenchina</taxon>
        <taxon>Panagrolaimomorpha</taxon>
        <taxon>Strongyloidoidea</taxon>
        <taxon>Strongyloididae</taxon>
        <taxon>Strongyloides</taxon>
    </lineage>
</organism>
<accession>A0A0K0FPA0</accession>
<dbReference type="PANTHER" id="PTHR23033:SF14">
    <property type="entry name" value="GLYCOPROTEIN-N-ACETYLGALACTOSAMINE 3-BETA-GALACTOSYLTRANSFERASE 1-RELATED"/>
    <property type="match status" value="1"/>
</dbReference>
<dbReference type="PANTHER" id="PTHR23033">
    <property type="entry name" value="BETA1,3-GALACTOSYLTRANSFERASE"/>
    <property type="match status" value="1"/>
</dbReference>
<evidence type="ECO:0000313" key="7">
    <source>
        <dbReference type="Proteomes" id="UP000035680"/>
    </source>
</evidence>
<proteinExistence type="inferred from homology"/>
<evidence type="ECO:0000256" key="2">
    <source>
        <dbReference type="ARBA" id="ARBA00006462"/>
    </source>
</evidence>
<keyword evidence="7" id="KW-1185">Reference proteome</keyword>
<dbReference type="Gene3D" id="3.90.550.50">
    <property type="match status" value="1"/>
</dbReference>
<dbReference type="GO" id="GO:0016263">
    <property type="term" value="F:glycoprotein-N-acetylgalactosamine 3-beta-galactosyltransferase activity"/>
    <property type="evidence" value="ECO:0007669"/>
    <property type="project" value="TreeGrafter"/>
</dbReference>
<keyword evidence="3" id="KW-0812">Transmembrane</keyword>
<keyword evidence="5" id="KW-1133">Transmembrane helix</keyword>
<reference evidence="7" key="1">
    <citation type="submission" date="2014-07" db="EMBL/GenBank/DDBJ databases">
        <authorList>
            <person name="Martin A.A"/>
            <person name="De Silva N."/>
        </authorList>
    </citation>
    <scope>NUCLEOTIDE SEQUENCE</scope>
</reference>
<protein>
    <submittedName>
        <fullName evidence="8">Integrase catalytic domain-containing protein</fullName>
    </submittedName>
</protein>
<dbReference type="InterPro" id="IPR026050">
    <property type="entry name" value="C1GALT1/C1GALT1_chp1"/>
</dbReference>
<dbReference type="AlphaFoldDB" id="A0A0K0FPA0"/>
<evidence type="ECO:0000256" key="5">
    <source>
        <dbReference type="ARBA" id="ARBA00022989"/>
    </source>
</evidence>
<evidence type="ECO:0000256" key="6">
    <source>
        <dbReference type="ARBA" id="ARBA00023136"/>
    </source>
</evidence>
<evidence type="ECO:0000256" key="4">
    <source>
        <dbReference type="ARBA" id="ARBA00022968"/>
    </source>
</evidence>
<dbReference type="WBParaSite" id="SVE_1095400.1">
    <property type="protein sequence ID" value="SVE_1095400.1"/>
    <property type="gene ID" value="SVE_1095400"/>
</dbReference>
<name>A0A0K0FPA0_STRVS</name>